<feature type="signal peptide" evidence="1">
    <location>
        <begin position="1"/>
        <end position="22"/>
    </location>
</feature>
<evidence type="ECO:0008006" key="4">
    <source>
        <dbReference type="Google" id="ProtNLM"/>
    </source>
</evidence>
<dbReference type="AlphaFoldDB" id="A0AA42C889"/>
<evidence type="ECO:0000313" key="2">
    <source>
        <dbReference type="EMBL" id="MCW0484429.1"/>
    </source>
</evidence>
<proteinExistence type="predicted"/>
<dbReference type="RefSeq" id="WP_282593022.1">
    <property type="nucleotide sequence ID" value="NZ_JAPAAF010000036.1"/>
</dbReference>
<sequence>MKKSGIVLFLLTALFLCQSAQSQPAPGLNRAVRVFIDAPGIDITFLREEFRYVNYARTRDAANVHLLGTVSQTGSGGSDYTFYFIGLHEFSGKSDTLHYFSSGTQTDTEVREGYTKAIKMGLVRYLAHAEQWVDLQFNGKAAVKALPEKDKWDSWVFDIDLTSRISGEEAERQTDFDISVESTRITPEWRYEFDFDNQYDEDWYDTGEDEVIATRNFRQFESLVVKSIGEHMAVGMQSGISRSSYDNIKLNYWFFPAIEYNLFPYELSSRRQLRFSYFLGYNGRQYEDTTIFNKIDEDLFRGKFAIAYRVKEEWGSAYTTISFQNYFHDFNKNSLSVWSGVYVRVWRGLSLNLSGNYSLINDRLSLEKGEASLEEILLQQRQMATAYRYQINMGLSFTFGSLFNNVVNPRLKG</sequence>
<accession>A0AA42C889</accession>
<gene>
    <name evidence="2" type="ORF">N2K84_16945</name>
</gene>
<dbReference type="EMBL" id="JAPAAF010000036">
    <property type="protein sequence ID" value="MCW0484429.1"/>
    <property type="molecule type" value="Genomic_DNA"/>
</dbReference>
<comment type="caution">
    <text evidence="2">The sequence shown here is derived from an EMBL/GenBank/DDBJ whole genome shotgun (WGS) entry which is preliminary data.</text>
</comment>
<evidence type="ECO:0000313" key="3">
    <source>
        <dbReference type="Proteomes" id="UP001163821"/>
    </source>
</evidence>
<keyword evidence="1" id="KW-0732">Signal</keyword>
<feature type="chain" id="PRO_5041456211" description="DUF481 domain-containing protein" evidence="1">
    <location>
        <begin position="23"/>
        <end position="413"/>
    </location>
</feature>
<evidence type="ECO:0000256" key="1">
    <source>
        <dbReference type="SAM" id="SignalP"/>
    </source>
</evidence>
<organism evidence="2 3">
    <name type="scientific">Gaoshiqia sediminis</name>
    <dbReference type="NCBI Taxonomy" id="2986998"/>
    <lineage>
        <taxon>Bacteria</taxon>
        <taxon>Pseudomonadati</taxon>
        <taxon>Bacteroidota</taxon>
        <taxon>Bacteroidia</taxon>
        <taxon>Marinilabiliales</taxon>
        <taxon>Prolixibacteraceae</taxon>
        <taxon>Gaoshiqia</taxon>
    </lineage>
</organism>
<reference evidence="2" key="1">
    <citation type="submission" date="2022-10" db="EMBL/GenBank/DDBJ databases">
        <title>Gaoshiqiia sediminis gen. nov., sp. nov., isolated from coastal sediment.</title>
        <authorList>
            <person name="Yu W.X."/>
            <person name="Mu D.S."/>
            <person name="Du J.Z."/>
            <person name="Liang Y.Q."/>
        </authorList>
    </citation>
    <scope>NUCLEOTIDE SEQUENCE</scope>
    <source>
        <strain evidence="2">A06</strain>
    </source>
</reference>
<keyword evidence="3" id="KW-1185">Reference proteome</keyword>
<name>A0AA42C889_9BACT</name>
<protein>
    <recommendedName>
        <fullName evidence="4">DUF481 domain-containing protein</fullName>
    </recommendedName>
</protein>
<dbReference type="Proteomes" id="UP001163821">
    <property type="component" value="Unassembled WGS sequence"/>
</dbReference>